<proteinExistence type="predicted"/>
<protein>
    <submittedName>
        <fullName evidence="1">Uncharacterized protein</fullName>
    </submittedName>
</protein>
<dbReference type="AlphaFoldDB" id="A0AA39PER1"/>
<sequence length="108" mass="12819">MEHLSIQMHLTVDQKAYLTKHAAMFCFLETRYHLQQDNKWFESLWECFVVYWPMGDLSQTGIDTLKQQVKNDLQWLFWSLDRATQEQADTWPVEITSAKVGPDAEFMT</sequence>
<reference evidence="1" key="1">
    <citation type="submission" date="2023-06" db="EMBL/GenBank/DDBJ databases">
        <authorList>
            <consortium name="Lawrence Berkeley National Laboratory"/>
            <person name="Ahrendt S."/>
            <person name="Sahu N."/>
            <person name="Indic B."/>
            <person name="Wong-Bajracharya J."/>
            <person name="Merenyi Z."/>
            <person name="Ke H.-M."/>
            <person name="Monk M."/>
            <person name="Kocsube S."/>
            <person name="Drula E."/>
            <person name="Lipzen A."/>
            <person name="Balint B."/>
            <person name="Henrissat B."/>
            <person name="Andreopoulos B."/>
            <person name="Martin F.M."/>
            <person name="Harder C.B."/>
            <person name="Rigling D."/>
            <person name="Ford K.L."/>
            <person name="Foster G.D."/>
            <person name="Pangilinan J."/>
            <person name="Papanicolaou A."/>
            <person name="Barry K."/>
            <person name="LaButti K."/>
            <person name="Viragh M."/>
            <person name="Koriabine M."/>
            <person name="Yan M."/>
            <person name="Riley R."/>
            <person name="Champramary S."/>
            <person name="Plett K.L."/>
            <person name="Tsai I.J."/>
            <person name="Slot J."/>
            <person name="Sipos G."/>
            <person name="Plett J."/>
            <person name="Nagy L.G."/>
            <person name="Grigoriev I.V."/>
        </authorList>
    </citation>
    <scope>NUCLEOTIDE SEQUENCE</scope>
    <source>
        <strain evidence="1">HWK02</strain>
    </source>
</reference>
<evidence type="ECO:0000313" key="2">
    <source>
        <dbReference type="Proteomes" id="UP001175228"/>
    </source>
</evidence>
<accession>A0AA39PER1</accession>
<keyword evidence="2" id="KW-1185">Reference proteome</keyword>
<name>A0AA39PER1_9AGAR</name>
<organism evidence="1 2">
    <name type="scientific">Armillaria luteobubalina</name>
    <dbReference type="NCBI Taxonomy" id="153913"/>
    <lineage>
        <taxon>Eukaryota</taxon>
        <taxon>Fungi</taxon>
        <taxon>Dikarya</taxon>
        <taxon>Basidiomycota</taxon>
        <taxon>Agaricomycotina</taxon>
        <taxon>Agaricomycetes</taxon>
        <taxon>Agaricomycetidae</taxon>
        <taxon>Agaricales</taxon>
        <taxon>Marasmiineae</taxon>
        <taxon>Physalacriaceae</taxon>
        <taxon>Armillaria</taxon>
    </lineage>
</organism>
<dbReference type="EMBL" id="JAUEPU010000063">
    <property type="protein sequence ID" value="KAK0482898.1"/>
    <property type="molecule type" value="Genomic_DNA"/>
</dbReference>
<comment type="caution">
    <text evidence="1">The sequence shown here is derived from an EMBL/GenBank/DDBJ whole genome shotgun (WGS) entry which is preliminary data.</text>
</comment>
<evidence type="ECO:0000313" key="1">
    <source>
        <dbReference type="EMBL" id="KAK0482898.1"/>
    </source>
</evidence>
<gene>
    <name evidence="1" type="ORF">EDD18DRAFT_1112415</name>
</gene>
<dbReference type="Proteomes" id="UP001175228">
    <property type="component" value="Unassembled WGS sequence"/>
</dbReference>